<evidence type="ECO:0000259" key="2">
    <source>
        <dbReference type="PROSITE" id="PS50196"/>
    </source>
</evidence>
<feature type="domain" description="RanBD1" evidence="2">
    <location>
        <begin position="254"/>
        <end position="397"/>
    </location>
</feature>
<dbReference type="AlphaFoldDB" id="A0AAD4GK48"/>
<name>A0AAD4GK48_BOLED</name>
<protein>
    <recommendedName>
        <fullName evidence="2">RanBD1 domain-containing protein</fullName>
    </recommendedName>
</protein>
<feature type="compositionally biased region" description="Polar residues" evidence="1">
    <location>
        <begin position="243"/>
        <end position="256"/>
    </location>
</feature>
<organism evidence="3 4">
    <name type="scientific">Boletus edulis BED1</name>
    <dbReference type="NCBI Taxonomy" id="1328754"/>
    <lineage>
        <taxon>Eukaryota</taxon>
        <taxon>Fungi</taxon>
        <taxon>Dikarya</taxon>
        <taxon>Basidiomycota</taxon>
        <taxon>Agaricomycotina</taxon>
        <taxon>Agaricomycetes</taxon>
        <taxon>Agaricomycetidae</taxon>
        <taxon>Boletales</taxon>
        <taxon>Boletineae</taxon>
        <taxon>Boletaceae</taxon>
        <taxon>Boletoideae</taxon>
        <taxon>Boletus</taxon>
    </lineage>
</organism>
<feature type="compositionally biased region" description="Polar residues" evidence="1">
    <location>
        <begin position="145"/>
        <end position="156"/>
    </location>
</feature>
<reference evidence="3" key="2">
    <citation type="journal article" date="2020" name="Nat. Commun.">
        <title>Large-scale genome sequencing of mycorrhizal fungi provides insights into the early evolution of symbiotic traits.</title>
        <authorList>
            <person name="Miyauchi S."/>
            <person name="Kiss E."/>
            <person name="Kuo A."/>
            <person name="Drula E."/>
            <person name="Kohler A."/>
            <person name="Sanchez-Garcia M."/>
            <person name="Morin E."/>
            <person name="Andreopoulos B."/>
            <person name="Barry K.W."/>
            <person name="Bonito G."/>
            <person name="Buee M."/>
            <person name="Carver A."/>
            <person name="Chen C."/>
            <person name="Cichocki N."/>
            <person name="Clum A."/>
            <person name="Culley D."/>
            <person name="Crous P.W."/>
            <person name="Fauchery L."/>
            <person name="Girlanda M."/>
            <person name="Hayes R.D."/>
            <person name="Keri Z."/>
            <person name="LaButti K."/>
            <person name="Lipzen A."/>
            <person name="Lombard V."/>
            <person name="Magnuson J."/>
            <person name="Maillard F."/>
            <person name="Murat C."/>
            <person name="Nolan M."/>
            <person name="Ohm R.A."/>
            <person name="Pangilinan J."/>
            <person name="Pereira M.F."/>
            <person name="Perotto S."/>
            <person name="Peter M."/>
            <person name="Pfister S."/>
            <person name="Riley R."/>
            <person name="Sitrit Y."/>
            <person name="Stielow J.B."/>
            <person name="Szollosi G."/>
            <person name="Zifcakova L."/>
            <person name="Stursova M."/>
            <person name="Spatafora J.W."/>
            <person name="Tedersoo L."/>
            <person name="Vaario L.M."/>
            <person name="Yamada A."/>
            <person name="Yan M."/>
            <person name="Wang P."/>
            <person name="Xu J."/>
            <person name="Bruns T."/>
            <person name="Baldrian P."/>
            <person name="Vilgalys R."/>
            <person name="Dunand C."/>
            <person name="Henrissat B."/>
            <person name="Grigoriev I.V."/>
            <person name="Hibbett D."/>
            <person name="Nagy L.G."/>
            <person name="Martin F.M."/>
        </authorList>
    </citation>
    <scope>NUCLEOTIDE SEQUENCE</scope>
    <source>
        <strain evidence="3">BED1</strain>
    </source>
</reference>
<keyword evidence="4" id="KW-1185">Reference proteome</keyword>
<dbReference type="PROSITE" id="PS50196">
    <property type="entry name" value="RANBD1"/>
    <property type="match status" value="1"/>
</dbReference>
<dbReference type="InterPro" id="IPR011993">
    <property type="entry name" value="PH-like_dom_sf"/>
</dbReference>
<sequence>MSEFHFAFCGIATVAATLGYACARRAVLALASPDEPSKADVEAGPSEERSLKRKLDDSDEHDADTEEQSRPIKRNRTPPIDQHESDDDEWEVIVAPPPYEQPQEPVQDKSTPHAKQNLTPLREISPQPEEKGAEAGLCATPQPPQVNLSPNKSETLPASSIAPSTPPAPAKFASANAFSAFSGSSSPFASYSSTGASPFAISGQIVRTAPAWRRDDENELDVFGRAGPANALAPSPNDAAAPATTQSPILSQSKSTPAVPRETKSFTYLSGEEDETVEAELKGVKLFVKRGRKEFTDGMYGHIKILAQKSALQKTDNEDSPRAEAKTDPRTRLLFRRDPLGQVSMNVGLHPTVRCHFDTAENILRVILMEQATTDTNDSREDVVVYALKPGRAQKADFQSFANTLCDHKGLQSRAVTSPTTPASGAAAAL</sequence>
<dbReference type="Gene3D" id="2.30.29.30">
    <property type="entry name" value="Pleckstrin-homology domain (PH domain)/Phosphotyrosine-binding domain (PTB)"/>
    <property type="match status" value="1"/>
</dbReference>
<dbReference type="InterPro" id="IPR000156">
    <property type="entry name" value="Ran_bind_dom"/>
</dbReference>
<feature type="compositionally biased region" description="Basic and acidic residues" evidence="1">
    <location>
        <begin position="35"/>
        <end position="56"/>
    </location>
</feature>
<feature type="region of interest" description="Disordered" evidence="1">
    <location>
        <begin position="32"/>
        <end position="167"/>
    </location>
</feature>
<dbReference type="EMBL" id="WHUW01000003">
    <property type="protein sequence ID" value="KAF8448857.1"/>
    <property type="molecule type" value="Genomic_DNA"/>
</dbReference>
<evidence type="ECO:0000313" key="3">
    <source>
        <dbReference type="EMBL" id="KAF8448857.1"/>
    </source>
</evidence>
<evidence type="ECO:0000256" key="1">
    <source>
        <dbReference type="SAM" id="MobiDB-lite"/>
    </source>
</evidence>
<feature type="region of interest" description="Disordered" evidence="1">
    <location>
        <begin position="227"/>
        <end position="261"/>
    </location>
</feature>
<gene>
    <name evidence="3" type="ORF">L210DRAFT_3627524</name>
</gene>
<accession>A0AAD4GK48</accession>
<dbReference type="Proteomes" id="UP001194468">
    <property type="component" value="Unassembled WGS sequence"/>
</dbReference>
<evidence type="ECO:0000313" key="4">
    <source>
        <dbReference type="Proteomes" id="UP001194468"/>
    </source>
</evidence>
<feature type="compositionally biased region" description="Acidic residues" evidence="1">
    <location>
        <begin position="57"/>
        <end position="66"/>
    </location>
</feature>
<proteinExistence type="predicted"/>
<dbReference type="SUPFAM" id="SSF50729">
    <property type="entry name" value="PH domain-like"/>
    <property type="match status" value="1"/>
</dbReference>
<reference evidence="3" key="1">
    <citation type="submission" date="2019-10" db="EMBL/GenBank/DDBJ databases">
        <authorList>
            <consortium name="DOE Joint Genome Institute"/>
            <person name="Kuo A."/>
            <person name="Miyauchi S."/>
            <person name="Kiss E."/>
            <person name="Drula E."/>
            <person name="Kohler A."/>
            <person name="Sanchez-Garcia M."/>
            <person name="Andreopoulos B."/>
            <person name="Barry K.W."/>
            <person name="Bonito G."/>
            <person name="Buee M."/>
            <person name="Carver A."/>
            <person name="Chen C."/>
            <person name="Cichocki N."/>
            <person name="Clum A."/>
            <person name="Culley D."/>
            <person name="Crous P.W."/>
            <person name="Fauchery L."/>
            <person name="Girlanda M."/>
            <person name="Hayes R."/>
            <person name="Keri Z."/>
            <person name="LaButti K."/>
            <person name="Lipzen A."/>
            <person name="Lombard V."/>
            <person name="Magnuson J."/>
            <person name="Maillard F."/>
            <person name="Morin E."/>
            <person name="Murat C."/>
            <person name="Nolan M."/>
            <person name="Ohm R."/>
            <person name="Pangilinan J."/>
            <person name="Pereira M."/>
            <person name="Perotto S."/>
            <person name="Peter M."/>
            <person name="Riley R."/>
            <person name="Sitrit Y."/>
            <person name="Stielow B."/>
            <person name="Szollosi G."/>
            <person name="Zifcakova L."/>
            <person name="Stursova M."/>
            <person name="Spatafora J.W."/>
            <person name="Tedersoo L."/>
            <person name="Vaario L.-M."/>
            <person name="Yamada A."/>
            <person name="Yan M."/>
            <person name="Wang P."/>
            <person name="Xu J."/>
            <person name="Bruns T."/>
            <person name="Baldrian P."/>
            <person name="Vilgalys R."/>
            <person name="Henrissat B."/>
            <person name="Grigoriev I.V."/>
            <person name="Hibbett D."/>
            <person name="Nagy L.G."/>
            <person name="Martin F.M."/>
        </authorList>
    </citation>
    <scope>NUCLEOTIDE SEQUENCE</scope>
    <source>
        <strain evidence="3">BED1</strain>
    </source>
</reference>
<comment type="caution">
    <text evidence="3">The sequence shown here is derived from an EMBL/GenBank/DDBJ whole genome shotgun (WGS) entry which is preliminary data.</text>
</comment>